<dbReference type="SMART" id="SM00175">
    <property type="entry name" value="RAB"/>
    <property type="match status" value="1"/>
</dbReference>
<dbReference type="PANTHER" id="PTHR47977">
    <property type="entry name" value="RAS-RELATED PROTEIN RAB"/>
    <property type="match status" value="1"/>
</dbReference>
<dbReference type="FunFam" id="3.40.50.300:FF:001329">
    <property type="entry name" value="Small GTP-binding protein, putative"/>
    <property type="match status" value="1"/>
</dbReference>
<dbReference type="AlphaFoldDB" id="B8GD19"/>
<keyword evidence="1" id="KW-0547">Nucleotide-binding</keyword>
<dbReference type="SUPFAM" id="SSF52540">
    <property type="entry name" value="P-loop containing nucleoside triphosphate hydrolases"/>
    <property type="match status" value="1"/>
</dbReference>
<sequence>MAITVSRLVAKICLIGEFSVGKTSLVRRFVEGIFDERYLSTLGVQISRHTMHVDQTEFSLLIWDTAGGEELNQIVQNYYRGAAGALLVCDVTRPETLPALNAYATAFHQASPATPLVIAANKADLVNQRRLSDDEISSTAAALSADWLCTSARTGEGVQEAFHTLGRRIKQQRGRV</sequence>
<dbReference type="SMART" id="SM00173">
    <property type="entry name" value="RAS"/>
    <property type="match status" value="1"/>
</dbReference>
<dbReference type="STRING" id="326427.Cagg_2203"/>
<keyword evidence="4" id="KW-1185">Reference proteome</keyword>
<keyword evidence="2" id="KW-0342">GTP-binding</keyword>
<dbReference type="PROSITE" id="PS51419">
    <property type="entry name" value="RAB"/>
    <property type="match status" value="1"/>
</dbReference>
<evidence type="ECO:0000313" key="3">
    <source>
        <dbReference type="EMBL" id="ACL25086.1"/>
    </source>
</evidence>
<gene>
    <name evidence="3" type="ordered locus">Cagg_2203</name>
</gene>
<dbReference type="InterPro" id="IPR001806">
    <property type="entry name" value="Small_GTPase"/>
</dbReference>
<organism evidence="3 4">
    <name type="scientific">Chloroflexus aggregans (strain MD-66 / DSM 9485)</name>
    <dbReference type="NCBI Taxonomy" id="326427"/>
    <lineage>
        <taxon>Bacteria</taxon>
        <taxon>Bacillati</taxon>
        <taxon>Chloroflexota</taxon>
        <taxon>Chloroflexia</taxon>
        <taxon>Chloroflexales</taxon>
        <taxon>Chloroflexineae</taxon>
        <taxon>Chloroflexaceae</taxon>
        <taxon>Chloroflexus</taxon>
    </lineage>
</organism>
<dbReference type="NCBIfam" id="TIGR00231">
    <property type="entry name" value="small_GTP"/>
    <property type="match status" value="1"/>
</dbReference>
<protein>
    <submittedName>
        <fullName evidence="3">Small GTP-binding protein</fullName>
    </submittedName>
</protein>
<dbReference type="EMBL" id="CP001337">
    <property type="protein sequence ID" value="ACL25086.1"/>
    <property type="molecule type" value="Genomic_DNA"/>
</dbReference>
<evidence type="ECO:0000256" key="1">
    <source>
        <dbReference type="ARBA" id="ARBA00022741"/>
    </source>
</evidence>
<dbReference type="PROSITE" id="PS51421">
    <property type="entry name" value="RAS"/>
    <property type="match status" value="1"/>
</dbReference>
<dbReference type="InterPro" id="IPR005225">
    <property type="entry name" value="Small_GTP-bd"/>
</dbReference>
<evidence type="ECO:0000256" key="2">
    <source>
        <dbReference type="ARBA" id="ARBA00023134"/>
    </source>
</evidence>
<dbReference type="GO" id="GO:0003924">
    <property type="term" value="F:GTPase activity"/>
    <property type="evidence" value="ECO:0007669"/>
    <property type="project" value="InterPro"/>
</dbReference>
<dbReference type="InterPro" id="IPR027417">
    <property type="entry name" value="P-loop_NTPase"/>
</dbReference>
<proteinExistence type="predicted"/>
<reference evidence="3" key="1">
    <citation type="submission" date="2008-12" db="EMBL/GenBank/DDBJ databases">
        <title>Complete sequence of Chloroflexus aggregans DSM 9485.</title>
        <authorList>
            <consortium name="US DOE Joint Genome Institute"/>
            <person name="Lucas S."/>
            <person name="Copeland A."/>
            <person name="Lapidus A."/>
            <person name="Glavina del Rio T."/>
            <person name="Dalin E."/>
            <person name="Tice H."/>
            <person name="Pitluck S."/>
            <person name="Foster B."/>
            <person name="Larimer F."/>
            <person name="Land M."/>
            <person name="Hauser L."/>
            <person name="Kyrpides N."/>
            <person name="Mikhailova N."/>
            <person name="Bryant D."/>
            <person name="Richardson P."/>
        </authorList>
    </citation>
    <scope>NUCLEOTIDE SEQUENCE</scope>
    <source>
        <strain evidence="3">DSM 9485</strain>
    </source>
</reference>
<dbReference type="eggNOG" id="COG1100">
    <property type="taxonomic scope" value="Bacteria"/>
</dbReference>
<dbReference type="PRINTS" id="PR00449">
    <property type="entry name" value="RASTRNSFRMNG"/>
</dbReference>
<evidence type="ECO:0000313" key="4">
    <source>
        <dbReference type="Proteomes" id="UP000002508"/>
    </source>
</evidence>
<accession>B8GD19</accession>
<dbReference type="KEGG" id="cag:Cagg_2203"/>
<dbReference type="Proteomes" id="UP000002508">
    <property type="component" value="Chromosome"/>
</dbReference>
<dbReference type="SMART" id="SM00174">
    <property type="entry name" value="RHO"/>
    <property type="match status" value="1"/>
</dbReference>
<dbReference type="Gene3D" id="3.40.50.300">
    <property type="entry name" value="P-loop containing nucleotide triphosphate hydrolases"/>
    <property type="match status" value="1"/>
</dbReference>
<dbReference type="Pfam" id="PF00071">
    <property type="entry name" value="Ras"/>
    <property type="match status" value="1"/>
</dbReference>
<dbReference type="InterPro" id="IPR050227">
    <property type="entry name" value="Rab"/>
</dbReference>
<dbReference type="HOGENOM" id="CLU_041217_10_6_0"/>
<dbReference type="CDD" id="cd00154">
    <property type="entry name" value="Rab"/>
    <property type="match status" value="1"/>
</dbReference>
<dbReference type="GO" id="GO:0005525">
    <property type="term" value="F:GTP binding"/>
    <property type="evidence" value="ECO:0007669"/>
    <property type="project" value="UniProtKB-KW"/>
</dbReference>
<name>B8GD19_CHLAD</name>